<dbReference type="SUPFAM" id="SSF51735">
    <property type="entry name" value="NAD(P)-binding Rossmann-fold domains"/>
    <property type="match status" value="1"/>
</dbReference>
<accession>A0ABN6PT42</accession>
<evidence type="ECO:0000256" key="4">
    <source>
        <dbReference type="ARBA" id="ARBA00022963"/>
    </source>
</evidence>
<dbReference type="Pfam" id="PF00378">
    <property type="entry name" value="ECH_1"/>
    <property type="match status" value="1"/>
</dbReference>
<keyword evidence="14" id="KW-1185">Reference proteome</keyword>
<reference evidence="13" key="1">
    <citation type="submission" date="2022-04" db="EMBL/GenBank/DDBJ databases">
        <title>Whole genome sequence of Sphaerotilus sp. FB-5.</title>
        <authorList>
            <person name="Takeda M."/>
            <person name="Narihara S."/>
            <person name="Akimoto M."/>
            <person name="Akimoto R."/>
            <person name="Nishiyashiki S."/>
            <person name="Murakami T."/>
        </authorList>
    </citation>
    <scope>NUCLEOTIDE SEQUENCE</scope>
    <source>
        <strain evidence="13">FB-5</strain>
    </source>
</reference>
<feature type="domain" description="3-hydroxyacyl-CoA dehydrogenase C-terminal" evidence="11">
    <location>
        <begin position="503"/>
        <end position="599"/>
    </location>
</feature>
<evidence type="ECO:0000259" key="12">
    <source>
        <dbReference type="Pfam" id="PF02737"/>
    </source>
</evidence>
<keyword evidence="4" id="KW-0442">Lipid degradation</keyword>
<dbReference type="Gene3D" id="1.10.1040.50">
    <property type="match status" value="1"/>
</dbReference>
<dbReference type="PANTHER" id="PTHR43612">
    <property type="entry name" value="TRIFUNCTIONAL ENZYME SUBUNIT ALPHA"/>
    <property type="match status" value="1"/>
</dbReference>
<dbReference type="PANTHER" id="PTHR43612:SF3">
    <property type="entry name" value="TRIFUNCTIONAL ENZYME SUBUNIT ALPHA, MITOCHONDRIAL"/>
    <property type="match status" value="1"/>
</dbReference>
<dbReference type="CDD" id="cd06558">
    <property type="entry name" value="crotonase-like"/>
    <property type="match status" value="1"/>
</dbReference>
<evidence type="ECO:0000256" key="10">
    <source>
        <dbReference type="ARBA" id="ARBA00049556"/>
    </source>
</evidence>
<comment type="similarity">
    <text evidence="2">In the central section; belongs to the 3-hydroxyacyl-CoA dehydrogenase family.</text>
</comment>
<evidence type="ECO:0000256" key="9">
    <source>
        <dbReference type="ARBA" id="ARBA00023268"/>
    </source>
</evidence>
<dbReference type="InterPro" id="IPR029045">
    <property type="entry name" value="ClpP/crotonase-like_dom_sf"/>
</dbReference>
<dbReference type="Pfam" id="PF02737">
    <property type="entry name" value="3HCDH_N"/>
    <property type="match status" value="1"/>
</dbReference>
<dbReference type="EMBL" id="AP025730">
    <property type="protein sequence ID" value="BDI06266.1"/>
    <property type="molecule type" value="Genomic_DNA"/>
</dbReference>
<proteinExistence type="inferred from homology"/>
<protein>
    <submittedName>
        <fullName evidence="13">3-hydroxyacyl-CoA dehydrogenase</fullName>
    </submittedName>
</protein>
<dbReference type="RefSeq" id="WP_251969563.1">
    <property type="nucleotide sequence ID" value="NZ_AP025730.1"/>
</dbReference>
<evidence type="ECO:0000256" key="6">
    <source>
        <dbReference type="ARBA" id="ARBA00023027"/>
    </source>
</evidence>
<keyword evidence="7" id="KW-0443">Lipid metabolism</keyword>
<evidence type="ECO:0000256" key="1">
    <source>
        <dbReference type="ARBA" id="ARBA00005005"/>
    </source>
</evidence>
<dbReference type="InterPro" id="IPR008927">
    <property type="entry name" value="6-PGluconate_DH-like_C_sf"/>
</dbReference>
<evidence type="ECO:0000256" key="8">
    <source>
        <dbReference type="ARBA" id="ARBA00023239"/>
    </source>
</evidence>
<dbReference type="SUPFAM" id="SSF48179">
    <property type="entry name" value="6-phosphogluconate dehydrogenase C-terminal domain-like"/>
    <property type="match status" value="2"/>
</dbReference>
<dbReference type="InterPro" id="IPR006176">
    <property type="entry name" value="3-OHacyl-CoA_DH_NAD-bd"/>
</dbReference>
<evidence type="ECO:0000259" key="11">
    <source>
        <dbReference type="Pfam" id="PF00725"/>
    </source>
</evidence>
<sequence>MNQEVIRYAVDADGIATLTIDYPGKSMNVIDQAFMDSLDAGIARLVADPAVKGGILTSGKEAFVAGADLVTMEDNLDGMADDSVDVMFEKYASLSRVYRRVETCGKPLVAVINGIAMGGGFELCLACHHRVMADAPGVVVGLPEVQVGLVPGAGGTQRLPRLIGVTASLPWLLEGKSADAATALKAGLVHEVVAPAELMAAARRWLLDAPKAVQPWDEKGFRIPGGNALDPRVAPAFVVGNAMLQAGTCHNLPAPLAIQSCVFEGTQLPIDKGLRIETKYLLHTAQFSPVSRSMIRTLFINKSKAEKGLHRPAGLAPFKCAKLGMIGAGMMGGGISLNAAQRGIQVVLIDRDPVSAERGKAHAAKSLAKRVQRGRMTQDKADAILARITPSTDYELLRDADMVVEAVFEDRAIKAEVTKKLDAVLPPSCVLATNTSALPITLLAQASARPDRFIGLHFFSPADKMPLVEVIRGQATSDATLAQALDFVAQLKKTPIVVNDRRGFFTSRFIGAFVDDAIGMVAEGIHPALIDHCARHAGMPVGPLAITDELSIELSVHAGESQRKEFPDEYKEGRSVPVLRRLYGLGRLGRKNGQGFYDYDAQGGKRLWPGLAELYPRRAIQPSPDDLKQRILYVQAVEAARAMEEGVLLDPADGDVGSILGVGYPAYTGGPFCFIDGVGLKAFVAEADRLADLFGEQLRPPHLLREMAERGQTFYGRTARPMATAQASRA</sequence>
<dbReference type="InterPro" id="IPR001753">
    <property type="entry name" value="Enoyl-CoA_hydra/iso"/>
</dbReference>
<dbReference type="InterPro" id="IPR050136">
    <property type="entry name" value="FA_oxidation_alpha_subunit"/>
</dbReference>
<dbReference type="Pfam" id="PF00725">
    <property type="entry name" value="3HCDH"/>
    <property type="match status" value="1"/>
</dbReference>
<gene>
    <name evidence="13" type="ORF">CATMQ487_32360</name>
</gene>
<organism evidence="13 14">
    <name type="scientific">Sphaerotilus microaerophilus</name>
    <dbReference type="NCBI Taxonomy" id="2914710"/>
    <lineage>
        <taxon>Bacteria</taxon>
        <taxon>Pseudomonadati</taxon>
        <taxon>Pseudomonadota</taxon>
        <taxon>Betaproteobacteria</taxon>
        <taxon>Burkholderiales</taxon>
        <taxon>Sphaerotilaceae</taxon>
        <taxon>Sphaerotilus</taxon>
    </lineage>
</organism>
<evidence type="ECO:0000256" key="5">
    <source>
        <dbReference type="ARBA" id="ARBA00023002"/>
    </source>
</evidence>
<dbReference type="Gene3D" id="3.90.226.10">
    <property type="entry name" value="2-enoyl-CoA Hydratase, Chain A, domain 1"/>
    <property type="match status" value="1"/>
</dbReference>
<comment type="catalytic activity">
    <reaction evidence="10">
        <text>a (3S)-3-hydroxyacyl-CoA + NAD(+) = a 3-oxoacyl-CoA + NADH + H(+)</text>
        <dbReference type="Rhea" id="RHEA:22432"/>
        <dbReference type="ChEBI" id="CHEBI:15378"/>
        <dbReference type="ChEBI" id="CHEBI:57318"/>
        <dbReference type="ChEBI" id="CHEBI:57540"/>
        <dbReference type="ChEBI" id="CHEBI:57945"/>
        <dbReference type="ChEBI" id="CHEBI:90726"/>
        <dbReference type="EC" id="1.1.1.35"/>
    </reaction>
</comment>
<feature type="domain" description="3-hydroxyacyl-CoA dehydrogenase NAD binding" evidence="12">
    <location>
        <begin position="323"/>
        <end position="500"/>
    </location>
</feature>
<evidence type="ECO:0000256" key="7">
    <source>
        <dbReference type="ARBA" id="ARBA00023098"/>
    </source>
</evidence>
<keyword evidence="9" id="KW-0511">Multifunctional enzyme</keyword>
<name>A0ABN6PT42_9BURK</name>
<keyword evidence="6" id="KW-0520">NAD</keyword>
<dbReference type="InterPro" id="IPR036291">
    <property type="entry name" value="NAD(P)-bd_dom_sf"/>
</dbReference>
<evidence type="ECO:0000256" key="2">
    <source>
        <dbReference type="ARBA" id="ARBA00007005"/>
    </source>
</evidence>
<dbReference type="Gene3D" id="3.40.50.720">
    <property type="entry name" value="NAD(P)-binding Rossmann-like Domain"/>
    <property type="match status" value="1"/>
</dbReference>
<keyword evidence="3" id="KW-0276">Fatty acid metabolism</keyword>
<evidence type="ECO:0000313" key="14">
    <source>
        <dbReference type="Proteomes" id="UP001057498"/>
    </source>
</evidence>
<keyword evidence="8" id="KW-0456">Lyase</keyword>
<comment type="pathway">
    <text evidence="1">Lipid metabolism; fatty acid beta-oxidation.</text>
</comment>
<evidence type="ECO:0000256" key="3">
    <source>
        <dbReference type="ARBA" id="ARBA00022832"/>
    </source>
</evidence>
<keyword evidence="5" id="KW-0560">Oxidoreductase</keyword>
<dbReference type="Proteomes" id="UP001057498">
    <property type="component" value="Chromosome"/>
</dbReference>
<dbReference type="SUPFAM" id="SSF52096">
    <property type="entry name" value="ClpP/crotonase"/>
    <property type="match status" value="1"/>
</dbReference>
<evidence type="ECO:0000313" key="13">
    <source>
        <dbReference type="EMBL" id="BDI06266.1"/>
    </source>
</evidence>
<dbReference type="InterPro" id="IPR006108">
    <property type="entry name" value="3HC_DH_C"/>
</dbReference>